<protein>
    <submittedName>
        <fullName evidence="1">Uncharacterized protein</fullName>
    </submittedName>
</protein>
<name>A0A3S5AYX4_9PLAT</name>
<organism evidence="1 2">
    <name type="scientific">Protopolystoma xenopodis</name>
    <dbReference type="NCBI Taxonomy" id="117903"/>
    <lineage>
        <taxon>Eukaryota</taxon>
        <taxon>Metazoa</taxon>
        <taxon>Spiralia</taxon>
        <taxon>Lophotrochozoa</taxon>
        <taxon>Platyhelminthes</taxon>
        <taxon>Monogenea</taxon>
        <taxon>Polyopisthocotylea</taxon>
        <taxon>Polystomatidea</taxon>
        <taxon>Polystomatidae</taxon>
        <taxon>Protopolystoma</taxon>
    </lineage>
</organism>
<comment type="caution">
    <text evidence="1">The sequence shown here is derived from an EMBL/GenBank/DDBJ whole genome shotgun (WGS) entry which is preliminary data.</text>
</comment>
<dbReference type="EMBL" id="CAAALY010004042">
    <property type="protein sequence ID" value="VEL08471.1"/>
    <property type="molecule type" value="Genomic_DNA"/>
</dbReference>
<sequence length="59" mass="6854">MPSASVEPGYRTRYDHHIFACKLNAVFHRPVNQSSIHFAFYGAYEADRFLHQTRIGSRV</sequence>
<dbReference type="AlphaFoldDB" id="A0A3S5AYX4"/>
<gene>
    <name evidence="1" type="ORF">PXEA_LOCUS1911</name>
</gene>
<proteinExistence type="predicted"/>
<accession>A0A3S5AYX4</accession>
<dbReference type="Proteomes" id="UP000784294">
    <property type="component" value="Unassembled WGS sequence"/>
</dbReference>
<evidence type="ECO:0000313" key="1">
    <source>
        <dbReference type="EMBL" id="VEL08471.1"/>
    </source>
</evidence>
<reference evidence="1" key="1">
    <citation type="submission" date="2018-11" db="EMBL/GenBank/DDBJ databases">
        <authorList>
            <consortium name="Pathogen Informatics"/>
        </authorList>
    </citation>
    <scope>NUCLEOTIDE SEQUENCE</scope>
</reference>
<evidence type="ECO:0000313" key="2">
    <source>
        <dbReference type="Proteomes" id="UP000784294"/>
    </source>
</evidence>
<keyword evidence="2" id="KW-1185">Reference proteome</keyword>
<dbReference type="OrthoDB" id="1746725at2759"/>